<dbReference type="AlphaFoldDB" id="A0A9W7NIU8"/>
<keyword evidence="4" id="KW-1185">Reference proteome</keyword>
<gene>
    <name evidence="3" type="ORF">DS843_14340</name>
</gene>
<dbReference type="PANTHER" id="PTHR22617:SF23">
    <property type="entry name" value="CHEMOTAXIS PROTEIN CHEW"/>
    <property type="match status" value="1"/>
</dbReference>
<feature type="transmembrane region" description="Helical" evidence="1">
    <location>
        <begin position="12"/>
        <end position="31"/>
    </location>
</feature>
<evidence type="ECO:0000259" key="2">
    <source>
        <dbReference type="PROSITE" id="PS50851"/>
    </source>
</evidence>
<dbReference type="EMBL" id="QOKW01000010">
    <property type="protein sequence ID" value="KAA0679972.1"/>
    <property type="molecule type" value="Genomic_DNA"/>
</dbReference>
<dbReference type="InterPro" id="IPR036061">
    <property type="entry name" value="CheW-like_dom_sf"/>
</dbReference>
<dbReference type="OrthoDB" id="3291462at2"/>
<feature type="domain" description="CheW-like" evidence="2">
    <location>
        <begin position="191"/>
        <end position="339"/>
    </location>
</feature>
<dbReference type="InterPro" id="IPR039315">
    <property type="entry name" value="CheW"/>
</dbReference>
<dbReference type="GO" id="GO:0006935">
    <property type="term" value="P:chemotaxis"/>
    <property type="evidence" value="ECO:0007669"/>
    <property type="project" value="InterPro"/>
</dbReference>
<dbReference type="SUPFAM" id="SSF50341">
    <property type="entry name" value="CheW-like"/>
    <property type="match status" value="3"/>
</dbReference>
<keyword evidence="1" id="KW-0812">Transmembrane</keyword>
<evidence type="ECO:0000256" key="1">
    <source>
        <dbReference type="SAM" id="Phobius"/>
    </source>
</evidence>
<dbReference type="GO" id="GO:0007165">
    <property type="term" value="P:signal transduction"/>
    <property type="evidence" value="ECO:0007669"/>
    <property type="project" value="InterPro"/>
</dbReference>
<keyword evidence="1" id="KW-0472">Membrane</keyword>
<dbReference type="SMART" id="SM00260">
    <property type="entry name" value="CheW"/>
    <property type="match status" value="3"/>
</dbReference>
<keyword evidence="1" id="KW-1133">Transmembrane helix</keyword>
<dbReference type="PANTHER" id="PTHR22617">
    <property type="entry name" value="CHEMOTAXIS SENSOR HISTIDINE KINASE-RELATED"/>
    <property type="match status" value="1"/>
</dbReference>
<evidence type="ECO:0000313" key="4">
    <source>
        <dbReference type="Proteomes" id="UP000480854"/>
    </source>
</evidence>
<dbReference type="Gene3D" id="2.40.50.180">
    <property type="entry name" value="CheA-289, Domain 4"/>
    <property type="match status" value="3"/>
</dbReference>
<sequence length="522" mass="54325">MAANIRRDGVRSFVLFTVGGMVLALPLDGVLEILRPPTLVPIPLGPPSLEGLARRRGAVLPVIGLRRVLGLGAVEGEERRAARLLIVSHNGQPVGLLVDGVSGLSSVEEDRIADAGTAPDPSVDAELLAGTILAGDGQDGALILDPGPMIERQFADLGPAAGPGGSAEFGAAPQSRAVPRTVSGTAARQDEEQLVVLTVGGQEFSLPVSAVREIVPVPDAVTRVPRARTHLLGMMTLRDALLPLVGLRELFGLDGSGEAGGKGGRGKVAVLRTAEGLVGVVVEDVREILRVPRGRIDPVPPLMAREAEFEDMDGIARLDGGTRLIPVLSAERLFRHGAGLAGETGREEETAVAAGLTAGLKAGLTAEQADAFVVFRLAGAEYGLPVAAVQEVLRRPDAVTPLPNAPDFVSGVTTLRGAVLPLVAMRRLLRLPEGSRGPAERGRVVVIASGSARAGLQVDGMAGIVRIPENAVEPAPVVSQAQHRLIRRIGTLEDAGGRRMILLMDPAELLDMDQLSDLLATV</sequence>
<comment type="caution">
    <text evidence="3">The sequence shown here is derived from an EMBL/GenBank/DDBJ whole genome shotgun (WGS) entry which is preliminary data.</text>
</comment>
<protein>
    <submittedName>
        <fullName evidence="3">Chemotaxis protein CheW</fullName>
    </submittedName>
</protein>
<dbReference type="RefSeq" id="WP_149469584.1">
    <property type="nucleotide sequence ID" value="NZ_QOKW01000010.1"/>
</dbReference>
<dbReference type="Proteomes" id="UP000480854">
    <property type="component" value="Unassembled WGS sequence"/>
</dbReference>
<name>A0A9W7NIU8_9PROT</name>
<dbReference type="Pfam" id="PF01584">
    <property type="entry name" value="CheW"/>
    <property type="match status" value="3"/>
</dbReference>
<dbReference type="Gene3D" id="2.30.30.40">
    <property type="entry name" value="SH3 Domains"/>
    <property type="match status" value="3"/>
</dbReference>
<accession>A0A9W7NIU8</accession>
<feature type="domain" description="CheW-like" evidence="2">
    <location>
        <begin position="369"/>
        <end position="515"/>
    </location>
</feature>
<dbReference type="PROSITE" id="PS50851">
    <property type="entry name" value="CHEW"/>
    <property type="match status" value="3"/>
</dbReference>
<reference evidence="3 4" key="1">
    <citation type="submission" date="2018-07" db="EMBL/GenBank/DDBJ databases">
        <title>Genome sequence of Azospirillum sp. ATCC 49961.</title>
        <authorList>
            <person name="Sant'Anna F.H."/>
            <person name="Baldani J.I."/>
            <person name="Zilli J.E."/>
            <person name="Reis V.M."/>
            <person name="Hartmann A."/>
            <person name="Cruz L."/>
            <person name="de Souza E.M."/>
            <person name="de Oliveira Pedrosa F."/>
            <person name="Passaglia L.M.P."/>
        </authorList>
    </citation>
    <scope>NUCLEOTIDE SEQUENCE [LARGE SCALE GENOMIC DNA]</scope>
    <source>
        <strain evidence="3 4">ATCC 49961</strain>
    </source>
</reference>
<organism evidence="3 4">
    <name type="scientific">Roseomonas genomospecies 6</name>
    <dbReference type="NCBI Taxonomy" id="214106"/>
    <lineage>
        <taxon>Bacteria</taxon>
        <taxon>Pseudomonadati</taxon>
        <taxon>Pseudomonadota</taxon>
        <taxon>Alphaproteobacteria</taxon>
        <taxon>Acetobacterales</taxon>
        <taxon>Roseomonadaceae</taxon>
        <taxon>Roseomonas</taxon>
    </lineage>
</organism>
<dbReference type="GO" id="GO:0005829">
    <property type="term" value="C:cytosol"/>
    <property type="evidence" value="ECO:0007669"/>
    <property type="project" value="TreeGrafter"/>
</dbReference>
<dbReference type="InterPro" id="IPR002545">
    <property type="entry name" value="CheW-lke_dom"/>
</dbReference>
<evidence type="ECO:0000313" key="3">
    <source>
        <dbReference type="EMBL" id="KAA0679972.1"/>
    </source>
</evidence>
<feature type="domain" description="CheW-like" evidence="2">
    <location>
        <begin position="10"/>
        <end position="155"/>
    </location>
</feature>
<proteinExistence type="predicted"/>